<reference evidence="1" key="1">
    <citation type="submission" date="2022-11" db="EMBL/GenBank/DDBJ databases">
        <authorList>
            <person name="Petersen C."/>
        </authorList>
    </citation>
    <scope>NUCLEOTIDE SEQUENCE</scope>
    <source>
        <strain evidence="1">IBT 29864</strain>
    </source>
</reference>
<protein>
    <submittedName>
        <fullName evidence="1">Uncharacterized protein</fullName>
    </submittedName>
</protein>
<dbReference type="OrthoDB" id="4216928at2759"/>
<accession>A0A9W9VTS9</accession>
<dbReference type="RefSeq" id="XP_056559828.1">
    <property type="nucleotide sequence ID" value="XM_056693099.1"/>
</dbReference>
<reference evidence="1" key="2">
    <citation type="journal article" date="2023" name="IMA Fungus">
        <title>Comparative genomic study of the Penicillium genus elucidates a diverse pangenome and 15 lateral gene transfer events.</title>
        <authorList>
            <person name="Petersen C."/>
            <person name="Sorensen T."/>
            <person name="Nielsen M.R."/>
            <person name="Sondergaard T.E."/>
            <person name="Sorensen J.L."/>
            <person name="Fitzpatrick D.A."/>
            <person name="Frisvad J.C."/>
            <person name="Nielsen K.L."/>
        </authorList>
    </citation>
    <scope>NUCLEOTIDE SEQUENCE</scope>
    <source>
        <strain evidence="1">IBT 29864</strain>
    </source>
</reference>
<name>A0A9W9VTS9_9EURO</name>
<organism evidence="1 2">
    <name type="scientific">Penicillium cataractarum</name>
    <dbReference type="NCBI Taxonomy" id="2100454"/>
    <lineage>
        <taxon>Eukaryota</taxon>
        <taxon>Fungi</taxon>
        <taxon>Dikarya</taxon>
        <taxon>Ascomycota</taxon>
        <taxon>Pezizomycotina</taxon>
        <taxon>Eurotiomycetes</taxon>
        <taxon>Eurotiomycetidae</taxon>
        <taxon>Eurotiales</taxon>
        <taxon>Aspergillaceae</taxon>
        <taxon>Penicillium</taxon>
    </lineage>
</organism>
<dbReference type="Proteomes" id="UP001147782">
    <property type="component" value="Unassembled WGS sequence"/>
</dbReference>
<dbReference type="GeneID" id="81432276"/>
<dbReference type="EMBL" id="JAPZBS010000001">
    <property type="protein sequence ID" value="KAJ5389100.1"/>
    <property type="molecule type" value="Genomic_DNA"/>
</dbReference>
<keyword evidence="2" id="KW-1185">Reference proteome</keyword>
<gene>
    <name evidence="1" type="ORF">N7496_000168</name>
</gene>
<evidence type="ECO:0000313" key="1">
    <source>
        <dbReference type="EMBL" id="KAJ5389100.1"/>
    </source>
</evidence>
<sequence>MQSHLPSVDHAPWQYSHSMPEHQWLAASTIATRSMSNELLIPRERPPKSLPQIIASRFQFAIDVLKNTPKIMVLENQTPWCHRYLYKDHMPKSIKDAYTCCSLYMSKNEIYAALIMSLIDDRMRDVLLLPEPNSDLEILTLNHSLILFQIMRLFDGDICSQATEDQTLATLESSAYLLLQRLESWVLQESARKTVLCAFYFIKIFKLLRGKAKCTVTYTLFGEHAFYSRPIYGRLKTCLTSLMFIRKENTSSFIILRFPLLYKMLSLAISICSEKCF</sequence>
<dbReference type="AlphaFoldDB" id="A0A9W9VTS9"/>
<comment type="caution">
    <text evidence="1">The sequence shown here is derived from an EMBL/GenBank/DDBJ whole genome shotgun (WGS) entry which is preliminary data.</text>
</comment>
<evidence type="ECO:0000313" key="2">
    <source>
        <dbReference type="Proteomes" id="UP001147782"/>
    </source>
</evidence>
<proteinExistence type="predicted"/>